<evidence type="ECO:0000256" key="7">
    <source>
        <dbReference type="ARBA" id="ARBA00023326"/>
    </source>
</evidence>
<accession>A0A4R1FV88</accession>
<comment type="subcellular location">
    <subcellularLocation>
        <location evidence="1">Secreted</location>
    </subcellularLocation>
</comment>
<evidence type="ECO:0000256" key="4">
    <source>
        <dbReference type="ARBA" id="ARBA00022729"/>
    </source>
</evidence>
<comment type="caution">
    <text evidence="8">The sequence shown here is derived from an EMBL/GenBank/DDBJ whole genome shotgun (WGS) entry which is preliminary data.</text>
</comment>
<evidence type="ECO:0000256" key="3">
    <source>
        <dbReference type="ARBA" id="ARBA00022651"/>
    </source>
</evidence>
<dbReference type="SUPFAM" id="SSF53474">
    <property type="entry name" value="alpha/beta-Hydrolases"/>
    <property type="match status" value="1"/>
</dbReference>
<evidence type="ECO:0000256" key="6">
    <source>
        <dbReference type="ARBA" id="ARBA00023277"/>
    </source>
</evidence>
<evidence type="ECO:0000313" key="8">
    <source>
        <dbReference type="EMBL" id="TCJ97659.1"/>
    </source>
</evidence>
<name>A0A4R1FV88_9NOCA</name>
<keyword evidence="7" id="KW-0624">Polysaccharide degradation</keyword>
<dbReference type="STRING" id="1210063.GCA_001612665_01363"/>
<evidence type="ECO:0000256" key="5">
    <source>
        <dbReference type="ARBA" id="ARBA00022801"/>
    </source>
</evidence>
<dbReference type="Gene3D" id="3.40.50.1820">
    <property type="entry name" value="alpha/beta hydrolase"/>
    <property type="match status" value="1"/>
</dbReference>
<dbReference type="PANTHER" id="PTHR38050">
    <property type="match status" value="1"/>
</dbReference>
<dbReference type="InterPro" id="IPR029058">
    <property type="entry name" value="AB_hydrolase_fold"/>
</dbReference>
<dbReference type="GO" id="GO:0030600">
    <property type="term" value="F:feruloyl esterase activity"/>
    <property type="evidence" value="ECO:0007669"/>
    <property type="project" value="InterPro"/>
</dbReference>
<evidence type="ECO:0000256" key="1">
    <source>
        <dbReference type="ARBA" id="ARBA00004613"/>
    </source>
</evidence>
<keyword evidence="4" id="KW-0732">Signal</keyword>
<keyword evidence="2" id="KW-0964">Secreted</keyword>
<organism evidence="8 9">
    <name type="scientific">Nocardia alba</name>
    <dbReference type="NCBI Taxonomy" id="225051"/>
    <lineage>
        <taxon>Bacteria</taxon>
        <taxon>Bacillati</taxon>
        <taxon>Actinomycetota</taxon>
        <taxon>Actinomycetes</taxon>
        <taxon>Mycobacteriales</taxon>
        <taxon>Nocardiaceae</taxon>
        <taxon>Nocardia</taxon>
    </lineage>
</organism>
<dbReference type="InterPro" id="IPR043595">
    <property type="entry name" value="FaeB/C/D"/>
</dbReference>
<dbReference type="EMBL" id="SMFR01000002">
    <property type="protein sequence ID" value="TCJ97659.1"/>
    <property type="molecule type" value="Genomic_DNA"/>
</dbReference>
<sequence>MCASPNAAGRYPRFVAVADDLEPRCAEVIRGAVGAVTLLRALSVVVGLLFVASCGPSAAASESSVRTIDVGGVSRTFRLYVPENLSGPAPLVVVLHGGFGSGAQAERAYGWDDEADAGGFVVAYPDGLNRAWNTGGGCCGVPERTNVDDIGFLSQVVAAVEHEVPIDARRRYVTGMSNGAVMAYTLACRTSLFAGIGPVAGTQLGECSSPQPLSVIHHHGTADANITYDGTPGRGVARIDGPSVPDLNATWRSIDGCAPPVVTSVGAATTSVAECPGGRSVELVTIAGGGHAWPPGATHTIWQFFAAHPR</sequence>
<gene>
    <name evidence="8" type="ORF">DFR71_3706</name>
</gene>
<proteinExistence type="predicted"/>
<dbReference type="GO" id="GO:0005576">
    <property type="term" value="C:extracellular region"/>
    <property type="evidence" value="ECO:0007669"/>
    <property type="project" value="UniProtKB-SubCell"/>
</dbReference>
<dbReference type="GO" id="GO:0045493">
    <property type="term" value="P:xylan catabolic process"/>
    <property type="evidence" value="ECO:0007669"/>
    <property type="project" value="UniProtKB-KW"/>
</dbReference>
<dbReference type="PANTHER" id="PTHR38050:SF2">
    <property type="entry name" value="FERULOYL ESTERASE C-RELATED"/>
    <property type="match status" value="1"/>
</dbReference>
<protein>
    <submittedName>
        <fullName evidence="8">Polyhydroxybutyrate depolymerase</fullName>
    </submittedName>
</protein>
<evidence type="ECO:0000256" key="2">
    <source>
        <dbReference type="ARBA" id="ARBA00022525"/>
    </source>
</evidence>
<dbReference type="AlphaFoldDB" id="A0A4R1FV88"/>
<reference evidence="8 9" key="1">
    <citation type="submission" date="2019-03" db="EMBL/GenBank/DDBJ databases">
        <title>Genomic Encyclopedia of Type Strains, Phase IV (KMG-IV): sequencing the most valuable type-strain genomes for metagenomic binning, comparative biology and taxonomic classification.</title>
        <authorList>
            <person name="Goeker M."/>
        </authorList>
    </citation>
    <scope>NUCLEOTIDE SEQUENCE [LARGE SCALE GENOMIC DNA]</scope>
    <source>
        <strain evidence="8 9">DSM 44684</strain>
    </source>
</reference>
<keyword evidence="3" id="KW-0858">Xylan degradation</keyword>
<dbReference type="Pfam" id="PF10503">
    <property type="entry name" value="Esterase_PHB"/>
    <property type="match status" value="1"/>
</dbReference>
<keyword evidence="5" id="KW-0378">Hydrolase</keyword>
<dbReference type="Proteomes" id="UP000294856">
    <property type="component" value="Unassembled WGS sequence"/>
</dbReference>
<dbReference type="InterPro" id="IPR010126">
    <property type="entry name" value="Esterase_phb"/>
</dbReference>
<keyword evidence="9" id="KW-1185">Reference proteome</keyword>
<evidence type="ECO:0000313" key="9">
    <source>
        <dbReference type="Proteomes" id="UP000294856"/>
    </source>
</evidence>
<keyword evidence="6" id="KW-0119">Carbohydrate metabolism</keyword>